<keyword evidence="16" id="KW-0408">Iron</keyword>
<evidence type="ECO:0000256" key="23">
    <source>
        <dbReference type="SAM" id="MobiDB-lite"/>
    </source>
</evidence>
<comment type="catalytic activity">
    <reaction evidence="22">
        <text>ATP + H2O = ADP + phosphate + H(+)</text>
        <dbReference type="Rhea" id="RHEA:13065"/>
        <dbReference type="ChEBI" id="CHEBI:15377"/>
        <dbReference type="ChEBI" id="CHEBI:15378"/>
        <dbReference type="ChEBI" id="CHEBI:30616"/>
        <dbReference type="ChEBI" id="CHEBI:43474"/>
        <dbReference type="ChEBI" id="CHEBI:456216"/>
        <dbReference type="EC" id="3.6.4.12"/>
    </reaction>
</comment>
<name>A0A5C3P825_9APHY</name>
<dbReference type="InParanoid" id="A0A5C3P825"/>
<keyword evidence="6" id="KW-0004">4Fe-4S</keyword>
<dbReference type="GO" id="GO:0003677">
    <property type="term" value="F:DNA binding"/>
    <property type="evidence" value="ECO:0007669"/>
    <property type="project" value="UniProtKB-KW"/>
</dbReference>
<keyword evidence="11" id="KW-0255">Endonuclease</keyword>
<dbReference type="EMBL" id="ML211254">
    <property type="protein sequence ID" value="TFK85422.1"/>
    <property type="molecule type" value="Genomic_DNA"/>
</dbReference>
<dbReference type="Pfam" id="PF13087">
    <property type="entry name" value="AAA_12"/>
    <property type="match status" value="1"/>
</dbReference>
<keyword evidence="14" id="KW-0347">Helicase</keyword>
<evidence type="ECO:0000256" key="6">
    <source>
        <dbReference type="ARBA" id="ARBA00022485"/>
    </source>
</evidence>
<keyword evidence="12" id="KW-0227">DNA damage</keyword>
<keyword evidence="8" id="KW-0540">Nuclease</keyword>
<feature type="domain" description="DNA2/NAM7 helicase helicase" evidence="25">
    <location>
        <begin position="748"/>
        <end position="840"/>
    </location>
</feature>
<dbReference type="PANTHER" id="PTHR43788:SF8">
    <property type="entry name" value="DNA-BINDING PROTEIN SMUBP-2"/>
    <property type="match status" value="1"/>
</dbReference>
<keyword evidence="19" id="KW-0234">DNA repair</keyword>
<keyword evidence="7" id="KW-0235">DNA replication</keyword>
<feature type="domain" description="DNA2/NAM7 helicase-like C-terminal" evidence="26">
    <location>
        <begin position="877"/>
        <end position="1089"/>
    </location>
</feature>
<evidence type="ECO:0000256" key="21">
    <source>
        <dbReference type="ARBA" id="ARBA00023268"/>
    </source>
</evidence>
<dbReference type="GO" id="GO:0004519">
    <property type="term" value="F:endonuclease activity"/>
    <property type="evidence" value="ECO:0007669"/>
    <property type="project" value="UniProtKB-KW"/>
</dbReference>
<evidence type="ECO:0000256" key="2">
    <source>
        <dbReference type="ARBA" id="ARBA00004123"/>
    </source>
</evidence>
<evidence type="ECO:0000313" key="27">
    <source>
        <dbReference type="EMBL" id="TFK85422.1"/>
    </source>
</evidence>
<dbReference type="CDD" id="cd18808">
    <property type="entry name" value="SF1_C_Upf1"/>
    <property type="match status" value="1"/>
</dbReference>
<dbReference type="InterPro" id="IPR014808">
    <property type="entry name" value="DNA_replication_fac_Dna2_N"/>
</dbReference>
<keyword evidence="15" id="KW-0067">ATP-binding</keyword>
<comment type="cofactor">
    <cofactor evidence="1">
        <name>[4Fe-4S] cluster</name>
        <dbReference type="ChEBI" id="CHEBI:49883"/>
    </cofactor>
</comment>
<dbReference type="GO" id="GO:0005634">
    <property type="term" value="C:nucleus"/>
    <property type="evidence" value="ECO:0007669"/>
    <property type="project" value="UniProtKB-SubCell"/>
</dbReference>
<evidence type="ECO:0000256" key="19">
    <source>
        <dbReference type="ARBA" id="ARBA00023204"/>
    </source>
</evidence>
<dbReference type="Pfam" id="PF13086">
    <property type="entry name" value="AAA_11"/>
    <property type="match status" value="1"/>
</dbReference>
<proteinExistence type="inferred from homology"/>
<dbReference type="SUPFAM" id="SSF52540">
    <property type="entry name" value="P-loop containing nucleoside triphosphate hydrolases"/>
    <property type="match status" value="1"/>
</dbReference>
<dbReference type="Pfam" id="PF08696">
    <property type="entry name" value="Dna2"/>
    <property type="match status" value="1"/>
</dbReference>
<keyword evidence="13" id="KW-0378">Hydrolase</keyword>
<dbReference type="Gene3D" id="2.40.30.270">
    <property type="match status" value="1"/>
</dbReference>
<dbReference type="GO" id="GO:0016887">
    <property type="term" value="F:ATP hydrolysis activity"/>
    <property type="evidence" value="ECO:0007669"/>
    <property type="project" value="RHEA"/>
</dbReference>
<dbReference type="Gene3D" id="3.90.320.10">
    <property type="match status" value="1"/>
</dbReference>
<gene>
    <name evidence="27" type="ORF">K466DRAFT_576895</name>
</gene>
<accession>A0A5C3P825</accession>
<keyword evidence="18" id="KW-0238">DNA-binding</keyword>
<evidence type="ECO:0000256" key="18">
    <source>
        <dbReference type="ARBA" id="ARBA00023125"/>
    </source>
</evidence>
<evidence type="ECO:0000256" key="11">
    <source>
        <dbReference type="ARBA" id="ARBA00022759"/>
    </source>
</evidence>
<dbReference type="PANTHER" id="PTHR43788">
    <property type="entry name" value="DNA2/NAM7 HELICASE FAMILY MEMBER"/>
    <property type="match status" value="1"/>
</dbReference>
<evidence type="ECO:0000256" key="9">
    <source>
        <dbReference type="ARBA" id="ARBA00022723"/>
    </source>
</evidence>
<evidence type="ECO:0000313" key="28">
    <source>
        <dbReference type="Proteomes" id="UP000308197"/>
    </source>
</evidence>
<dbReference type="InterPro" id="IPR041677">
    <property type="entry name" value="DNA2/NAM7_AAA_11"/>
</dbReference>
<feature type="region of interest" description="Disordered" evidence="23">
    <location>
        <begin position="1130"/>
        <end position="1163"/>
    </location>
</feature>
<evidence type="ECO:0000256" key="17">
    <source>
        <dbReference type="ARBA" id="ARBA00023014"/>
    </source>
</evidence>
<evidence type="ECO:0000256" key="7">
    <source>
        <dbReference type="ARBA" id="ARBA00022705"/>
    </source>
</evidence>
<keyword evidence="28" id="KW-1185">Reference proteome</keyword>
<evidence type="ECO:0000256" key="8">
    <source>
        <dbReference type="ARBA" id="ARBA00022722"/>
    </source>
</evidence>
<dbReference type="GO" id="GO:0043139">
    <property type="term" value="F:5'-3' DNA helicase activity"/>
    <property type="evidence" value="ECO:0007669"/>
    <property type="project" value="TreeGrafter"/>
</dbReference>
<protein>
    <recommendedName>
        <fullName evidence="5">DNA replication ATP-dependent helicase/nuclease DNA2</fullName>
        <ecNumber evidence="4">3.6.4.12</ecNumber>
    </recommendedName>
</protein>
<evidence type="ECO:0000259" key="24">
    <source>
        <dbReference type="Pfam" id="PF08696"/>
    </source>
</evidence>
<dbReference type="InterPro" id="IPR047187">
    <property type="entry name" value="SF1_C_Upf1"/>
</dbReference>
<keyword evidence="21" id="KW-0511">Multifunctional enzyme</keyword>
<evidence type="ECO:0000256" key="16">
    <source>
        <dbReference type="ARBA" id="ARBA00023004"/>
    </source>
</evidence>
<dbReference type="FunFam" id="3.40.50.300:FF:000789">
    <property type="entry name" value="DNA replication ATP-dependent helicase/nuclease DNA2"/>
    <property type="match status" value="1"/>
</dbReference>
<dbReference type="Proteomes" id="UP000308197">
    <property type="component" value="Unassembled WGS sequence"/>
</dbReference>
<keyword evidence="20" id="KW-0539">Nucleus</keyword>
<evidence type="ECO:0000256" key="13">
    <source>
        <dbReference type="ARBA" id="ARBA00022801"/>
    </source>
</evidence>
<dbReference type="InterPro" id="IPR041679">
    <property type="entry name" value="DNA2/NAM7-like_C"/>
</dbReference>
<sequence length="1180" mass="130960">MPPVARTEDEESNFLDDLFLELDSTAPVIKHASPPRRHVALDSPRTPIRATKARASHWKTPHASATKITAVEVKTHTAEKEDLDALMEGVEDWDWDDMNSDIMTPRKSSPRSRYAVSKARSPGSAATRCIVKAVKEQFVKSRIEKVLDVKVQPTNELRRIILRDDWCHAEVRIGDVVNAVGEWELPSESSSSDCLPTISISAKHNFFIHHPDILLTATSLSNASQCSRKPLLANMVRSSSDVTPSLIWGNMLHEVMQTCLSVARWDEKFMDKKITEVVQRGLGELLRIDMGVDQAIIEVKARAKGLKAFADKYIAQTPKPEALLTNTRAGRGESSLLAVSHIYDIEEDIWSPAYGLKGKIDASVEAVVTEIDDSSTPFSRAAPKVQTTASPMPFEIKTGRSVAGMEHRAQTMLYTLLMGERYGTEIPSGLLYYTQSEEVVRVPAARNELRALLVARNDMTGHMMNRLRAKGALSSFEDDAEGSPDVADLESFLPPTIDDARTCGKCFALDTCMLYRRAVEGVEDITSDIADIYDLKTGHLTPSQAAFFKRWEALISLEEKDIIRFRKELWTMSADERENKGRCFSNMLLDISYRPLAVLKPTTQKEGKIHQSTYRFVKAQSGGTSLLNGHMATGDAVVVSVEPGLLALARGFIVELTPDSVVLGVDHELDEGVIADRLYGRQECFTDKVIFRVDKDELFGGMARIRDSLAQLFYAGTDSRRLELVVDLAKPRFLGEAAFAQISDGFEHLNKDQRRAIETVLRAEDYALILGMPGTGKTTVIAALIQELVNAGKTVLLTSYTHSAVDTILLKLDGADFDILRLGNLDKIHPAAQKYTLAARPLAKNIEQLEHQVMSPPVVATTCLSIDQNKAARKGGLEVSLFRRLSDAHPEAVVDLTHQYRMNADIMTLSNKLIYSDRLQCGSDAVAARSLKLPNPTFLTSLHARSPCPKLDCWMSRLMDESCKAVFVDTDDVPARDSRVGDLVENKTEARLVYQITECLLGCGVQEQQIGVISLYRQQLKLLSHVLQDRKGLEILTADRSQGRDKDCIIISLVRSNNDGLIGELVKDWRRMNVSFTRARSKLIIIGSRKTLQAAPLLKEFFELMESKGWTLALPPNAHIMHDFGAATPRKRPAADMTSDAFGAKDGSAEKAKRSKNASATEESILRGRPLLRDVVNDRK</sequence>
<dbReference type="AlphaFoldDB" id="A0A5C3P825"/>
<evidence type="ECO:0000256" key="5">
    <source>
        <dbReference type="ARBA" id="ARBA00021516"/>
    </source>
</evidence>
<dbReference type="GO" id="GO:0006260">
    <property type="term" value="P:DNA replication"/>
    <property type="evidence" value="ECO:0007669"/>
    <property type="project" value="UniProtKB-KW"/>
</dbReference>
<dbReference type="InterPro" id="IPR050534">
    <property type="entry name" value="Coronavir_polyprotein_1ab"/>
</dbReference>
<evidence type="ECO:0000256" key="20">
    <source>
        <dbReference type="ARBA" id="ARBA00023242"/>
    </source>
</evidence>
<evidence type="ECO:0000256" key="22">
    <source>
        <dbReference type="ARBA" id="ARBA00047995"/>
    </source>
</evidence>
<keyword evidence="10" id="KW-0547">Nucleotide-binding</keyword>
<feature type="domain" description="DNA replication factor Dna2 N-terminal" evidence="24">
    <location>
        <begin position="154"/>
        <end position="366"/>
    </location>
</feature>
<evidence type="ECO:0000256" key="1">
    <source>
        <dbReference type="ARBA" id="ARBA00001966"/>
    </source>
</evidence>
<dbReference type="Gene3D" id="3.40.50.300">
    <property type="entry name" value="P-loop containing nucleotide triphosphate hydrolases"/>
    <property type="match status" value="2"/>
</dbReference>
<evidence type="ECO:0000256" key="15">
    <source>
        <dbReference type="ARBA" id="ARBA00022840"/>
    </source>
</evidence>
<comment type="similarity">
    <text evidence="3">Belongs to the DNA2/NAM7 helicase family.</text>
</comment>
<comment type="subcellular location">
    <subcellularLocation>
        <location evidence="2">Nucleus</location>
    </subcellularLocation>
</comment>
<dbReference type="EC" id="3.6.4.12" evidence="4"/>
<dbReference type="GO" id="GO:0051539">
    <property type="term" value="F:4 iron, 4 sulfur cluster binding"/>
    <property type="evidence" value="ECO:0007669"/>
    <property type="project" value="UniProtKB-KW"/>
</dbReference>
<dbReference type="GO" id="GO:0005737">
    <property type="term" value="C:cytoplasm"/>
    <property type="evidence" value="ECO:0007669"/>
    <property type="project" value="TreeGrafter"/>
</dbReference>
<evidence type="ECO:0000256" key="14">
    <source>
        <dbReference type="ARBA" id="ARBA00022806"/>
    </source>
</evidence>
<evidence type="ECO:0000256" key="4">
    <source>
        <dbReference type="ARBA" id="ARBA00012551"/>
    </source>
</evidence>
<evidence type="ECO:0000259" key="26">
    <source>
        <dbReference type="Pfam" id="PF13087"/>
    </source>
</evidence>
<dbReference type="STRING" id="1314778.A0A5C3P825"/>
<evidence type="ECO:0000256" key="12">
    <source>
        <dbReference type="ARBA" id="ARBA00022763"/>
    </source>
</evidence>
<dbReference type="InterPro" id="IPR011604">
    <property type="entry name" value="PDDEXK-like_dom_sf"/>
</dbReference>
<keyword evidence="17" id="KW-0411">Iron-sulfur</keyword>
<reference evidence="27 28" key="1">
    <citation type="journal article" date="2019" name="Nat. Ecol. Evol.">
        <title>Megaphylogeny resolves global patterns of mushroom evolution.</title>
        <authorList>
            <person name="Varga T."/>
            <person name="Krizsan K."/>
            <person name="Foldi C."/>
            <person name="Dima B."/>
            <person name="Sanchez-Garcia M."/>
            <person name="Sanchez-Ramirez S."/>
            <person name="Szollosi G.J."/>
            <person name="Szarkandi J.G."/>
            <person name="Papp V."/>
            <person name="Albert L."/>
            <person name="Andreopoulos W."/>
            <person name="Angelini C."/>
            <person name="Antonin V."/>
            <person name="Barry K.W."/>
            <person name="Bougher N.L."/>
            <person name="Buchanan P."/>
            <person name="Buyck B."/>
            <person name="Bense V."/>
            <person name="Catcheside P."/>
            <person name="Chovatia M."/>
            <person name="Cooper J."/>
            <person name="Damon W."/>
            <person name="Desjardin D."/>
            <person name="Finy P."/>
            <person name="Geml J."/>
            <person name="Haridas S."/>
            <person name="Hughes K."/>
            <person name="Justo A."/>
            <person name="Karasinski D."/>
            <person name="Kautmanova I."/>
            <person name="Kiss B."/>
            <person name="Kocsube S."/>
            <person name="Kotiranta H."/>
            <person name="LaButti K.M."/>
            <person name="Lechner B.E."/>
            <person name="Liimatainen K."/>
            <person name="Lipzen A."/>
            <person name="Lukacs Z."/>
            <person name="Mihaltcheva S."/>
            <person name="Morgado L.N."/>
            <person name="Niskanen T."/>
            <person name="Noordeloos M.E."/>
            <person name="Ohm R.A."/>
            <person name="Ortiz-Santana B."/>
            <person name="Ovrebo C."/>
            <person name="Racz N."/>
            <person name="Riley R."/>
            <person name="Savchenko A."/>
            <person name="Shiryaev A."/>
            <person name="Soop K."/>
            <person name="Spirin V."/>
            <person name="Szebenyi C."/>
            <person name="Tomsovsky M."/>
            <person name="Tulloss R.E."/>
            <person name="Uehling J."/>
            <person name="Grigoriev I.V."/>
            <person name="Vagvolgyi C."/>
            <person name="Papp T."/>
            <person name="Martin F.M."/>
            <person name="Miettinen O."/>
            <person name="Hibbett D.S."/>
            <person name="Nagy L.G."/>
        </authorList>
    </citation>
    <scope>NUCLEOTIDE SEQUENCE [LARGE SCALE GENOMIC DNA]</scope>
    <source>
        <strain evidence="27 28">HHB13444</strain>
    </source>
</reference>
<keyword evidence="9" id="KW-0479">Metal-binding</keyword>
<evidence type="ECO:0000259" key="25">
    <source>
        <dbReference type="Pfam" id="PF13086"/>
    </source>
</evidence>
<dbReference type="FunCoup" id="A0A5C3P825">
    <property type="interactions" value="408"/>
</dbReference>
<dbReference type="CDD" id="cd22318">
    <property type="entry name" value="DNA2_N-like"/>
    <property type="match status" value="1"/>
</dbReference>
<dbReference type="InterPro" id="IPR027417">
    <property type="entry name" value="P-loop_NTPase"/>
</dbReference>
<dbReference type="GO" id="GO:0046872">
    <property type="term" value="F:metal ion binding"/>
    <property type="evidence" value="ECO:0007669"/>
    <property type="project" value="UniProtKB-KW"/>
</dbReference>
<evidence type="ECO:0000256" key="10">
    <source>
        <dbReference type="ARBA" id="ARBA00022741"/>
    </source>
</evidence>
<organism evidence="27 28">
    <name type="scientific">Polyporus arcularius HHB13444</name>
    <dbReference type="NCBI Taxonomy" id="1314778"/>
    <lineage>
        <taxon>Eukaryota</taxon>
        <taxon>Fungi</taxon>
        <taxon>Dikarya</taxon>
        <taxon>Basidiomycota</taxon>
        <taxon>Agaricomycotina</taxon>
        <taxon>Agaricomycetes</taxon>
        <taxon>Polyporales</taxon>
        <taxon>Polyporaceae</taxon>
        <taxon>Polyporus</taxon>
    </lineage>
</organism>
<dbReference type="GO" id="GO:0006281">
    <property type="term" value="P:DNA repair"/>
    <property type="evidence" value="ECO:0007669"/>
    <property type="project" value="UniProtKB-KW"/>
</dbReference>
<dbReference type="GO" id="GO:0005524">
    <property type="term" value="F:ATP binding"/>
    <property type="evidence" value="ECO:0007669"/>
    <property type="project" value="UniProtKB-KW"/>
</dbReference>
<evidence type="ECO:0000256" key="3">
    <source>
        <dbReference type="ARBA" id="ARBA00007913"/>
    </source>
</evidence>